<evidence type="ECO:0000313" key="8">
    <source>
        <dbReference type="EMBL" id="ADB30311.1"/>
    </source>
</evidence>
<evidence type="ECO:0000256" key="2">
    <source>
        <dbReference type="ARBA" id="ARBA00022679"/>
    </source>
</evidence>
<dbReference type="PIRSF" id="PIRSF000535">
    <property type="entry name" value="1PFK/6PFK/LacC"/>
    <property type="match status" value="1"/>
</dbReference>
<keyword evidence="3" id="KW-0547">Nucleotide-binding</keyword>
<dbReference type="AlphaFoldDB" id="D2Q2Y0"/>
<protein>
    <submittedName>
        <fullName evidence="8">PfkB domain protein</fullName>
    </submittedName>
</protein>
<dbReference type="Gene3D" id="3.40.1190.20">
    <property type="match status" value="1"/>
</dbReference>
<feature type="domain" description="Carbohydrate kinase PfkB" evidence="7">
    <location>
        <begin position="19"/>
        <end position="290"/>
    </location>
</feature>
<dbReference type="HOGENOM" id="CLU_050013_3_0_11"/>
<dbReference type="InterPro" id="IPR017583">
    <property type="entry name" value="Tagatose/fructose_Pkinase"/>
</dbReference>
<dbReference type="STRING" id="479435.Kfla_1208"/>
<proteinExistence type="inferred from homology"/>
<gene>
    <name evidence="8" type="ordered locus">Kfla_1208</name>
</gene>
<dbReference type="Pfam" id="PF00294">
    <property type="entry name" value="PfkB"/>
    <property type="match status" value="1"/>
</dbReference>
<evidence type="ECO:0000256" key="4">
    <source>
        <dbReference type="ARBA" id="ARBA00022777"/>
    </source>
</evidence>
<sequence length="311" mass="32599">MGEGVMVFAPAPQLTVTIEQVGHEPELHLHAGGQAIWQARMISSLGVPVTFCTVLGDGEVGQALTSLIEQEGLELKAIRRRSDSGWYVHDRRGDDSRQEIAQHAGAPLGRHDNDELYALALSEGLKAGLCVLSGVPDPALASPDTYRRLGTDLQRNGAKVAADLTGDHLAAVLDAGLTFLKVSDEELYADGLADESAGDESVVKAAKELAERGAETVVISRAEKPAIALVDGEVLQVHMPELSVRDHHGAGDSMTAGVVAVLARGGDVREAIRTGAAAGALNVTRHGLGTGRADAISELVGRVRLEPLEDA</sequence>
<dbReference type="EMBL" id="CP001736">
    <property type="protein sequence ID" value="ADB30311.1"/>
    <property type="molecule type" value="Genomic_DNA"/>
</dbReference>
<dbReference type="GO" id="GO:0016773">
    <property type="term" value="F:phosphotransferase activity, alcohol group as acceptor"/>
    <property type="evidence" value="ECO:0007669"/>
    <property type="project" value="InterPro"/>
</dbReference>
<comment type="similarity">
    <text evidence="1">Belongs to the carbohydrate kinase PfkB family.</text>
</comment>
<dbReference type="GO" id="GO:0005975">
    <property type="term" value="P:carbohydrate metabolic process"/>
    <property type="evidence" value="ECO:0007669"/>
    <property type="project" value="InterPro"/>
</dbReference>
<dbReference type="GO" id="GO:0005524">
    <property type="term" value="F:ATP binding"/>
    <property type="evidence" value="ECO:0007669"/>
    <property type="project" value="UniProtKB-KW"/>
</dbReference>
<evidence type="ECO:0000256" key="1">
    <source>
        <dbReference type="ARBA" id="ARBA00010688"/>
    </source>
</evidence>
<dbReference type="eggNOG" id="COG1105">
    <property type="taxonomic scope" value="Bacteria"/>
</dbReference>
<dbReference type="GO" id="GO:0016301">
    <property type="term" value="F:kinase activity"/>
    <property type="evidence" value="ECO:0007669"/>
    <property type="project" value="UniProtKB-KW"/>
</dbReference>
<dbReference type="SUPFAM" id="SSF53613">
    <property type="entry name" value="Ribokinase-like"/>
    <property type="match status" value="1"/>
</dbReference>
<keyword evidence="9" id="KW-1185">Reference proteome</keyword>
<dbReference type="RefSeq" id="WP_012918867.1">
    <property type="nucleotide sequence ID" value="NC_013729.1"/>
</dbReference>
<dbReference type="InterPro" id="IPR029056">
    <property type="entry name" value="Ribokinase-like"/>
</dbReference>
<evidence type="ECO:0000256" key="6">
    <source>
        <dbReference type="PIRNR" id="PIRNR000535"/>
    </source>
</evidence>
<dbReference type="InterPro" id="IPR011611">
    <property type="entry name" value="PfkB_dom"/>
</dbReference>
<reference evidence="8 9" key="2">
    <citation type="journal article" date="2010" name="Stand. Genomic Sci.">
        <title>Complete genome sequence of Kribbella flavida type strain (IFO 14399).</title>
        <authorList>
            <person name="Pukall R."/>
            <person name="Lapidus A."/>
            <person name="Glavina Del Rio T."/>
            <person name="Copeland A."/>
            <person name="Tice H."/>
            <person name="Cheng J.-F."/>
            <person name="Lucas S."/>
            <person name="Chen F."/>
            <person name="Nolan M."/>
            <person name="LaButti K."/>
            <person name="Pati A."/>
            <person name="Ivanova N."/>
            <person name="Mavrommatis K."/>
            <person name="Mikhailova N."/>
            <person name="Pitluck S."/>
            <person name="Bruce D."/>
            <person name="Goodwin L."/>
            <person name="Land M."/>
            <person name="Hauser L."/>
            <person name="Chang Y.-J."/>
            <person name="Jeffries C.D."/>
            <person name="Chen A."/>
            <person name="Palaniappan K."/>
            <person name="Chain P."/>
            <person name="Rohde M."/>
            <person name="Goeker M."/>
            <person name="Bristow J."/>
            <person name="Eisen J.A."/>
            <person name="Markowitz V."/>
            <person name="Hugenholtz P."/>
            <person name="Kyrpides N.C."/>
            <person name="Klenk H.-P."/>
            <person name="Brettin T."/>
        </authorList>
    </citation>
    <scope>NUCLEOTIDE SEQUENCE [LARGE SCALE GENOMIC DNA]</scope>
    <source>
        <strain evidence="9">DSM 17836 / JCM 10339 / NBRC 14399</strain>
    </source>
</reference>
<dbReference type="PANTHER" id="PTHR46566">
    <property type="entry name" value="1-PHOSPHOFRUCTOKINASE-RELATED"/>
    <property type="match status" value="1"/>
</dbReference>
<evidence type="ECO:0000256" key="5">
    <source>
        <dbReference type="ARBA" id="ARBA00022840"/>
    </source>
</evidence>
<name>D2Q2Y0_KRIFD</name>
<organism evidence="8 9">
    <name type="scientific">Kribbella flavida (strain DSM 17836 / JCM 10339 / NBRC 14399)</name>
    <dbReference type="NCBI Taxonomy" id="479435"/>
    <lineage>
        <taxon>Bacteria</taxon>
        <taxon>Bacillati</taxon>
        <taxon>Actinomycetota</taxon>
        <taxon>Actinomycetes</taxon>
        <taxon>Propionibacteriales</taxon>
        <taxon>Kribbellaceae</taxon>
        <taxon>Kribbella</taxon>
    </lineage>
</organism>
<keyword evidence="2 6" id="KW-0808">Transferase</keyword>
<evidence type="ECO:0000256" key="3">
    <source>
        <dbReference type="ARBA" id="ARBA00022741"/>
    </source>
</evidence>
<evidence type="ECO:0000313" key="9">
    <source>
        <dbReference type="Proteomes" id="UP000007967"/>
    </source>
</evidence>
<keyword evidence="4" id="KW-0418">Kinase</keyword>
<reference evidence="9" key="1">
    <citation type="submission" date="2009-09" db="EMBL/GenBank/DDBJ databases">
        <title>The complete genome of Kribbella flavida DSM 17836.</title>
        <authorList>
            <consortium name="US DOE Joint Genome Institute (JGI-PGF)"/>
            <person name="Lucas S."/>
            <person name="Copeland A."/>
            <person name="Lapidus A."/>
            <person name="Glavina del Rio T."/>
            <person name="Dalin E."/>
            <person name="Tice H."/>
            <person name="Bruce D."/>
            <person name="Goodwin L."/>
            <person name="Pitluck S."/>
            <person name="Kyrpides N."/>
            <person name="Mavromatis K."/>
            <person name="Ivanova N."/>
            <person name="Saunders E."/>
            <person name="Brettin T."/>
            <person name="Detter J.C."/>
            <person name="Han C."/>
            <person name="Larimer F."/>
            <person name="Land M."/>
            <person name="Hauser L."/>
            <person name="Markowitz V."/>
            <person name="Cheng J.-F."/>
            <person name="Hugenholtz P."/>
            <person name="Woyke T."/>
            <person name="Wu D."/>
            <person name="Pukall R."/>
            <person name="Klenk H.-P."/>
            <person name="Eisen J.A."/>
        </authorList>
    </citation>
    <scope>NUCLEOTIDE SEQUENCE [LARGE SCALE GENOMIC DNA]</scope>
    <source>
        <strain evidence="9">DSM 17836 / JCM 10339 / NBRC 14399</strain>
    </source>
</reference>
<keyword evidence="5" id="KW-0067">ATP-binding</keyword>
<dbReference type="PANTHER" id="PTHR46566:SF2">
    <property type="entry name" value="ATP-DEPENDENT 6-PHOSPHOFRUCTOKINASE ISOZYME 2"/>
    <property type="match status" value="1"/>
</dbReference>
<dbReference type="Proteomes" id="UP000007967">
    <property type="component" value="Chromosome"/>
</dbReference>
<accession>D2Q2Y0</accession>
<evidence type="ECO:0000259" key="7">
    <source>
        <dbReference type="Pfam" id="PF00294"/>
    </source>
</evidence>
<dbReference type="KEGG" id="kfl:Kfla_1208"/>